<keyword evidence="3" id="KW-1185">Reference proteome</keyword>
<feature type="transmembrane region" description="Helical" evidence="1">
    <location>
        <begin position="32"/>
        <end position="51"/>
    </location>
</feature>
<dbReference type="EMBL" id="OX365904">
    <property type="protein sequence ID" value="CAI4064782.1"/>
    <property type="molecule type" value="Genomic_DNA"/>
</dbReference>
<keyword evidence="1" id="KW-1133">Transmembrane helix</keyword>
<sequence>MEPLINANGEHRCIQETLGAASKSIARSVGSYVEQTICIALPIAILVYACLPQSKRFEGMSPQLKVILLPSIVYSTVFDGSLPFRQPTWLQIINSFLAVGSSLKIVFYLFKRSTGRSSAKFCMATLAVALVAATINVIINVIINYTTPPSNQSTILHSVLLYINDVRDATRPTRQTSISQTVVLVLSDIAIHTAEGVCCGWFVGRWFRLISGDTAGVASIVSLLVALVAALINGRVNGDDYFRILNSSNVRPAIAFGSFHLCERALSSLFPCALVGWNSGVIRGRALIVFLIVSIATFCASTYAMVCAIDDARSRLNTQKLPAIENSTNV</sequence>
<organism evidence="2 3">
    <name type="scientific">Saccharomyces kudriavzevii (strain ATCC MYA-4449 / AS 2.2408 / CBS 8840 / NBRC 1802 / NCYC 2889)</name>
    <name type="common">Yeast</name>
    <dbReference type="NCBI Taxonomy" id="226230"/>
    <lineage>
        <taxon>Eukaryota</taxon>
        <taxon>Fungi</taxon>
        <taxon>Dikarya</taxon>
        <taxon>Ascomycota</taxon>
        <taxon>Saccharomycotina</taxon>
        <taxon>Saccharomycetes</taxon>
        <taxon>Saccharomycetales</taxon>
        <taxon>Saccharomycetaceae</taxon>
        <taxon>Saccharomyces</taxon>
    </lineage>
</organism>
<reference evidence="2" key="1">
    <citation type="submission" date="2022-10" db="EMBL/GenBank/DDBJ databases">
        <authorList>
            <person name="Byrne P K."/>
        </authorList>
    </citation>
    <scope>NUCLEOTIDE SEQUENCE</scope>
    <source>
        <strain evidence="2">IFO1802</strain>
    </source>
</reference>
<proteinExistence type="predicted"/>
<accession>A0AA35JKU4</accession>
<evidence type="ECO:0000313" key="3">
    <source>
        <dbReference type="Proteomes" id="UP001162087"/>
    </source>
</evidence>
<feature type="transmembrane region" description="Helical" evidence="1">
    <location>
        <begin position="215"/>
        <end position="233"/>
    </location>
</feature>
<name>A0AA35JKU4_SACK1</name>
<dbReference type="AlphaFoldDB" id="A0AA35JKU4"/>
<gene>
    <name evidence="2" type="primary">SKDI09G1340</name>
    <name evidence="2" type="ORF">SKDI_09G1340</name>
</gene>
<evidence type="ECO:0000256" key="1">
    <source>
        <dbReference type="SAM" id="Phobius"/>
    </source>
</evidence>
<dbReference type="GeneID" id="80924739"/>
<protein>
    <submittedName>
        <fullName evidence="2">Uncharacterized protein</fullName>
    </submittedName>
</protein>
<feature type="transmembrane region" description="Helical" evidence="1">
    <location>
        <begin position="88"/>
        <end position="109"/>
    </location>
</feature>
<keyword evidence="1" id="KW-0472">Membrane</keyword>
<evidence type="ECO:0000313" key="2">
    <source>
        <dbReference type="EMBL" id="CAI4064782.1"/>
    </source>
</evidence>
<feature type="transmembrane region" description="Helical" evidence="1">
    <location>
        <begin position="287"/>
        <end position="306"/>
    </location>
</feature>
<dbReference type="Proteomes" id="UP001162087">
    <property type="component" value="Chromosome 9"/>
</dbReference>
<keyword evidence="1" id="KW-0812">Transmembrane</keyword>
<dbReference type="RefSeq" id="XP_056088439.1">
    <property type="nucleotide sequence ID" value="XM_056228749.1"/>
</dbReference>
<feature type="transmembrane region" description="Helical" evidence="1">
    <location>
        <begin position="121"/>
        <end position="143"/>
    </location>
</feature>